<evidence type="ECO:0000313" key="12">
    <source>
        <dbReference type="EMBL" id="MFC3302383.1"/>
    </source>
</evidence>
<comment type="caution">
    <text evidence="7">Lacks conserved residue(s) required for the propagation of feature annotation.</text>
</comment>
<dbReference type="InterPro" id="IPR006109">
    <property type="entry name" value="G3P_DH_NAD-dep_C"/>
</dbReference>
<feature type="binding site" evidence="7">
    <location>
        <position position="33"/>
    </location>
    <ligand>
        <name>NADPH</name>
        <dbReference type="ChEBI" id="CHEBI:57783"/>
    </ligand>
</feature>
<dbReference type="InterPro" id="IPR011128">
    <property type="entry name" value="G3P_DH_NAD-dep_N"/>
</dbReference>
<dbReference type="InterPro" id="IPR006168">
    <property type="entry name" value="G3P_DH_NAD-dep"/>
</dbReference>
<comment type="catalytic activity">
    <reaction evidence="7">
        <text>sn-glycerol 3-phosphate + NAD(+) = dihydroxyacetone phosphate + NADH + H(+)</text>
        <dbReference type="Rhea" id="RHEA:11092"/>
        <dbReference type="ChEBI" id="CHEBI:15378"/>
        <dbReference type="ChEBI" id="CHEBI:57540"/>
        <dbReference type="ChEBI" id="CHEBI:57597"/>
        <dbReference type="ChEBI" id="CHEBI:57642"/>
        <dbReference type="ChEBI" id="CHEBI:57945"/>
        <dbReference type="EC" id="1.1.1.94"/>
    </reaction>
</comment>
<sequence length="331" mass="34577">MTKPIFVAGAGSWGTALAVLVAGTGRDVILWARDPEKAGAINAARENRRHLPGVKLPETLSVTSDMDKIRKAEGCLFVVPAQAAREHLEAFREASGRAAMPVALCCKGLERATMAPMHRVLEEAWPEAKGSVLSGPSFASDVAKGLPTAVTLASRDESQRNFWLDRLATSTFRPYASDDPLGAEIGGAVKNVLAIACGISAGKGFGESAKAALIARGFVEMSRFALALGAKQETLSGLAGLGDLVLTCNSSQSRNFSLGYALGQGEEAQSYLAAQKSVAEGAATARPLVLWARKIGVEMPISEGVAAIIDGEASVDEVIDALMTRPLKAEG</sequence>
<feature type="binding site" evidence="7">
    <location>
        <position position="107"/>
    </location>
    <ligand>
        <name>sn-glycerol 3-phosphate</name>
        <dbReference type="ChEBI" id="CHEBI:57597"/>
    </ligand>
</feature>
<feature type="domain" description="Glycerol-3-phosphate dehydrogenase NAD-dependent C-terminal" evidence="11">
    <location>
        <begin position="179"/>
        <end position="319"/>
    </location>
</feature>
<dbReference type="HAMAP" id="MF_00394">
    <property type="entry name" value="NAD_Glyc3P_dehydrog"/>
    <property type="match status" value="1"/>
</dbReference>
<keyword evidence="7" id="KW-0521">NADP</keyword>
<dbReference type="InterPro" id="IPR036291">
    <property type="entry name" value="NAD(P)-bd_dom_sf"/>
</dbReference>
<dbReference type="InterPro" id="IPR013328">
    <property type="entry name" value="6PGD_dom2"/>
</dbReference>
<gene>
    <name evidence="7" type="primary">gpsA</name>
    <name evidence="12" type="ORF">ACFONP_06520</name>
</gene>
<evidence type="ECO:0000256" key="3">
    <source>
        <dbReference type="ARBA" id="ARBA00023002"/>
    </source>
</evidence>
<dbReference type="GO" id="GO:0047952">
    <property type="term" value="F:glycerol-3-phosphate dehydrogenase [NAD(P)+] activity"/>
    <property type="evidence" value="ECO:0007669"/>
    <property type="project" value="UniProtKB-EC"/>
</dbReference>
<feature type="binding site" evidence="7">
    <location>
        <position position="254"/>
    </location>
    <ligand>
        <name>sn-glycerol 3-phosphate</name>
        <dbReference type="ChEBI" id="CHEBI:57597"/>
    </ligand>
</feature>
<evidence type="ECO:0000256" key="2">
    <source>
        <dbReference type="ARBA" id="ARBA00022516"/>
    </source>
</evidence>
<comment type="caution">
    <text evidence="12">The sequence shown here is derived from an EMBL/GenBank/DDBJ whole genome shotgun (WGS) entry which is preliminary data.</text>
</comment>
<feature type="active site" description="Proton acceptor" evidence="7">
    <location>
        <position position="190"/>
    </location>
</feature>
<feature type="binding site" evidence="7">
    <location>
        <position position="135"/>
    </location>
    <ligand>
        <name>sn-glycerol 3-phosphate</name>
        <dbReference type="ChEBI" id="CHEBI:57597"/>
    </ligand>
</feature>
<feature type="binding site" evidence="7">
    <location>
        <position position="13"/>
    </location>
    <ligand>
        <name>NADPH</name>
        <dbReference type="ChEBI" id="CHEBI:57783"/>
    </ligand>
</feature>
<dbReference type="Gene3D" id="3.40.50.720">
    <property type="entry name" value="NAD(P)-binding Rossmann-like Domain"/>
    <property type="match status" value="1"/>
</dbReference>
<feature type="binding site" evidence="7">
    <location>
        <position position="190"/>
    </location>
    <ligand>
        <name>sn-glycerol 3-phosphate</name>
        <dbReference type="ChEBI" id="CHEBI:57597"/>
    </ligand>
</feature>
<dbReference type="PANTHER" id="PTHR11728:SF1">
    <property type="entry name" value="GLYCEROL-3-PHOSPHATE DEHYDROGENASE [NAD(+)] 2, CHLOROPLASTIC"/>
    <property type="match status" value="1"/>
</dbReference>
<evidence type="ECO:0000256" key="8">
    <source>
        <dbReference type="RuleBase" id="RU000437"/>
    </source>
</evidence>
<feature type="binding site" evidence="7">
    <location>
        <position position="137"/>
    </location>
    <ligand>
        <name>sn-glycerol 3-phosphate</name>
        <dbReference type="ChEBI" id="CHEBI:57597"/>
    </ligand>
</feature>
<dbReference type="NCBIfam" id="NF000940">
    <property type="entry name" value="PRK00094.1-2"/>
    <property type="match status" value="1"/>
</dbReference>
<evidence type="ECO:0000256" key="1">
    <source>
        <dbReference type="ARBA" id="ARBA00011009"/>
    </source>
</evidence>
<keyword evidence="4 7" id="KW-0443">Lipid metabolism</keyword>
<comment type="function">
    <text evidence="7">Catalyzes the reduction of the glycolytic intermediate dihydroxyacetone phosphate (DHAP) to sn-glycerol 3-phosphate (G3P), the key precursor for phospholipid synthesis.</text>
</comment>
<evidence type="ECO:0000256" key="6">
    <source>
        <dbReference type="ARBA" id="ARBA00023264"/>
    </source>
</evidence>
<evidence type="ECO:0000313" key="13">
    <source>
        <dbReference type="Proteomes" id="UP001595607"/>
    </source>
</evidence>
<keyword evidence="5 7" id="KW-0594">Phospholipid biosynthesis</keyword>
<evidence type="ECO:0000256" key="9">
    <source>
        <dbReference type="RuleBase" id="RU000439"/>
    </source>
</evidence>
<evidence type="ECO:0000259" key="10">
    <source>
        <dbReference type="Pfam" id="PF01210"/>
    </source>
</evidence>
<dbReference type="Gene3D" id="1.10.1040.10">
    <property type="entry name" value="N-(1-d-carboxylethyl)-l-norvaline Dehydrogenase, domain 2"/>
    <property type="match status" value="1"/>
</dbReference>
<reference evidence="13" key="1">
    <citation type="journal article" date="2019" name="Int. J. Syst. Evol. Microbiol.">
        <title>The Global Catalogue of Microorganisms (GCM) 10K type strain sequencing project: providing services to taxonomists for standard genome sequencing and annotation.</title>
        <authorList>
            <consortium name="The Broad Institute Genomics Platform"/>
            <consortium name="The Broad Institute Genome Sequencing Center for Infectious Disease"/>
            <person name="Wu L."/>
            <person name="Ma J."/>
        </authorList>
    </citation>
    <scope>NUCLEOTIDE SEQUENCE [LARGE SCALE GENOMIC DNA]</scope>
    <source>
        <strain evidence="13">KCTC 22245</strain>
    </source>
</reference>
<keyword evidence="7" id="KW-0547">Nucleotide-binding</keyword>
<dbReference type="InterPro" id="IPR008927">
    <property type="entry name" value="6-PGluconate_DH-like_C_sf"/>
</dbReference>
<keyword evidence="7 8" id="KW-0520">NAD</keyword>
<protein>
    <recommendedName>
        <fullName evidence="7">Glycerol-3-phosphate dehydrogenase [NAD(P)+]</fullName>
        <ecNumber evidence="7">1.1.1.94</ecNumber>
    </recommendedName>
    <alternativeName>
        <fullName evidence="7">NAD(P)(+)-dependent glycerol-3-phosphate dehydrogenase</fullName>
    </alternativeName>
    <alternativeName>
        <fullName evidence="7">NAD(P)H-dependent dihydroxyacetone-phosphate reductase</fullName>
    </alternativeName>
</protein>
<comment type="subcellular location">
    <subcellularLocation>
        <location evidence="7">Cytoplasm</location>
    </subcellularLocation>
</comment>
<feature type="domain" description="Glycerol-3-phosphate dehydrogenase NAD-dependent N-terminal" evidence="10">
    <location>
        <begin position="5"/>
        <end position="158"/>
    </location>
</feature>
<dbReference type="SUPFAM" id="SSF51735">
    <property type="entry name" value="NAD(P)-binding Rossmann-fold domains"/>
    <property type="match status" value="1"/>
</dbReference>
<keyword evidence="6 7" id="KW-1208">Phospholipid metabolism</keyword>
<keyword evidence="7" id="KW-0963">Cytoplasm</keyword>
<evidence type="ECO:0000256" key="5">
    <source>
        <dbReference type="ARBA" id="ARBA00023209"/>
    </source>
</evidence>
<dbReference type="Proteomes" id="UP001595607">
    <property type="component" value="Unassembled WGS sequence"/>
</dbReference>
<feature type="binding site" evidence="7">
    <location>
        <position position="12"/>
    </location>
    <ligand>
        <name>NADPH</name>
        <dbReference type="ChEBI" id="CHEBI:57783"/>
    </ligand>
</feature>
<dbReference type="EMBL" id="JBHRVA010000002">
    <property type="protein sequence ID" value="MFC3302383.1"/>
    <property type="molecule type" value="Genomic_DNA"/>
</dbReference>
<feature type="binding site" evidence="7">
    <location>
        <position position="139"/>
    </location>
    <ligand>
        <name>NADPH</name>
        <dbReference type="ChEBI" id="CHEBI:57783"/>
    </ligand>
</feature>
<dbReference type="PRINTS" id="PR00077">
    <property type="entry name" value="GPDHDRGNASE"/>
</dbReference>
<proteinExistence type="inferred from homology"/>
<evidence type="ECO:0000256" key="7">
    <source>
        <dbReference type="HAMAP-Rule" id="MF_00394"/>
    </source>
</evidence>
<dbReference type="SUPFAM" id="SSF48179">
    <property type="entry name" value="6-phosphogluconate dehydrogenase C-terminal domain-like"/>
    <property type="match status" value="1"/>
</dbReference>
<feature type="binding site" evidence="7">
    <location>
        <position position="278"/>
    </location>
    <ligand>
        <name>NADPH</name>
        <dbReference type="ChEBI" id="CHEBI:57783"/>
    </ligand>
</feature>
<dbReference type="PROSITE" id="PS00957">
    <property type="entry name" value="NAD_G3PDH"/>
    <property type="match status" value="1"/>
</dbReference>
<dbReference type="PIRSF" id="PIRSF000114">
    <property type="entry name" value="Glycerol-3-P_dh"/>
    <property type="match status" value="1"/>
</dbReference>
<dbReference type="Pfam" id="PF07479">
    <property type="entry name" value="NAD_Gly3P_dh_C"/>
    <property type="match status" value="1"/>
</dbReference>
<organism evidence="12 13">
    <name type="scientific">Parvularcula lutaonensis</name>
    <dbReference type="NCBI Taxonomy" id="491923"/>
    <lineage>
        <taxon>Bacteria</taxon>
        <taxon>Pseudomonadati</taxon>
        <taxon>Pseudomonadota</taxon>
        <taxon>Alphaproteobacteria</taxon>
        <taxon>Parvularculales</taxon>
        <taxon>Parvularculaceae</taxon>
        <taxon>Parvularcula</taxon>
    </lineage>
</organism>
<feature type="binding site" evidence="7">
    <location>
        <position position="280"/>
    </location>
    <ligand>
        <name>NADPH</name>
        <dbReference type="ChEBI" id="CHEBI:57783"/>
    </ligand>
</feature>
<feature type="binding site" evidence="7">
    <location>
        <position position="254"/>
    </location>
    <ligand>
        <name>NADPH</name>
        <dbReference type="ChEBI" id="CHEBI:57783"/>
    </ligand>
</feature>
<evidence type="ECO:0000256" key="4">
    <source>
        <dbReference type="ARBA" id="ARBA00023098"/>
    </source>
</evidence>
<keyword evidence="13" id="KW-1185">Reference proteome</keyword>
<keyword evidence="3 7" id="KW-0560">Oxidoreductase</keyword>
<dbReference type="NCBIfam" id="NF000942">
    <property type="entry name" value="PRK00094.1-4"/>
    <property type="match status" value="1"/>
</dbReference>
<dbReference type="EC" id="1.1.1.94" evidence="7"/>
<dbReference type="Pfam" id="PF01210">
    <property type="entry name" value="NAD_Gly3P_dh_N"/>
    <property type="match status" value="1"/>
</dbReference>
<comment type="pathway">
    <text evidence="7">Membrane lipid metabolism; glycerophospholipid metabolism.</text>
</comment>
<feature type="binding site" evidence="7">
    <location>
        <position position="255"/>
    </location>
    <ligand>
        <name>sn-glycerol 3-phosphate</name>
        <dbReference type="ChEBI" id="CHEBI:57597"/>
    </ligand>
</feature>
<dbReference type="PANTHER" id="PTHR11728">
    <property type="entry name" value="GLYCEROL-3-PHOSPHATE DEHYDROGENASE"/>
    <property type="match status" value="1"/>
</dbReference>
<feature type="binding site" evidence="7">
    <location>
        <position position="243"/>
    </location>
    <ligand>
        <name>sn-glycerol 3-phosphate</name>
        <dbReference type="ChEBI" id="CHEBI:57597"/>
    </ligand>
</feature>
<keyword evidence="2 7" id="KW-0444">Lipid biosynthesis</keyword>
<accession>A0ABV7MAA8</accession>
<name>A0ABV7MAA8_9PROT</name>
<evidence type="ECO:0000259" key="11">
    <source>
        <dbReference type="Pfam" id="PF07479"/>
    </source>
</evidence>
<comment type="catalytic activity">
    <reaction evidence="7 9">
        <text>sn-glycerol 3-phosphate + NADP(+) = dihydroxyacetone phosphate + NADPH + H(+)</text>
        <dbReference type="Rhea" id="RHEA:11096"/>
        <dbReference type="ChEBI" id="CHEBI:15378"/>
        <dbReference type="ChEBI" id="CHEBI:57597"/>
        <dbReference type="ChEBI" id="CHEBI:57642"/>
        <dbReference type="ChEBI" id="CHEBI:57783"/>
        <dbReference type="ChEBI" id="CHEBI:58349"/>
        <dbReference type="EC" id="1.1.1.94"/>
    </reaction>
</comment>
<feature type="binding site" evidence="7">
    <location>
        <position position="253"/>
    </location>
    <ligand>
        <name>sn-glycerol 3-phosphate</name>
        <dbReference type="ChEBI" id="CHEBI:57597"/>
    </ligand>
</feature>
<feature type="binding site" evidence="7">
    <location>
        <position position="107"/>
    </location>
    <ligand>
        <name>NADPH</name>
        <dbReference type="ChEBI" id="CHEBI:57783"/>
    </ligand>
</feature>
<comment type="similarity">
    <text evidence="1 7 8">Belongs to the NAD-dependent glycerol-3-phosphate dehydrogenase family.</text>
</comment>
<dbReference type="RefSeq" id="WP_189570590.1">
    <property type="nucleotide sequence ID" value="NZ_BMXU01000001.1"/>
</dbReference>